<sequence length="195" mass="22420">MIKVDVSLVTSDFCRDDKDLPPVDRVLVEIGSHATFADCVNKKMDRMRPLYVRQQSSPGTSRGSEIAASQARADALHGLTHPWWYLDHEIESGVKEARQSGGYLTERDKRNSSFPFMGENQCRGHWWLRLMELWSGFLGDLLLNPNHSLDDDLLLLDPQFIEKSNDNTPWHDNGIRNPNPFDDPAVWHMFKGQTW</sequence>
<comment type="caution">
    <text evidence="1">The sequence shown here is derived from an EMBL/GenBank/DDBJ whole genome shotgun (WGS) entry which is preliminary data.</text>
</comment>
<name>A0ABD3KL24_EUCGL</name>
<dbReference type="EMBL" id="JBJKBG010000005">
    <property type="protein sequence ID" value="KAL3740308.1"/>
    <property type="molecule type" value="Genomic_DNA"/>
</dbReference>
<accession>A0ABD3KL24</accession>
<evidence type="ECO:0000313" key="1">
    <source>
        <dbReference type="EMBL" id="KAL3740308.1"/>
    </source>
</evidence>
<dbReference type="AlphaFoldDB" id="A0ABD3KL24"/>
<evidence type="ECO:0000313" key="2">
    <source>
        <dbReference type="Proteomes" id="UP001634007"/>
    </source>
</evidence>
<proteinExistence type="predicted"/>
<gene>
    <name evidence="1" type="ORF">ACJRO7_021564</name>
</gene>
<organism evidence="1 2">
    <name type="scientific">Eucalyptus globulus</name>
    <name type="common">Tasmanian blue gum</name>
    <dbReference type="NCBI Taxonomy" id="34317"/>
    <lineage>
        <taxon>Eukaryota</taxon>
        <taxon>Viridiplantae</taxon>
        <taxon>Streptophyta</taxon>
        <taxon>Embryophyta</taxon>
        <taxon>Tracheophyta</taxon>
        <taxon>Spermatophyta</taxon>
        <taxon>Magnoliopsida</taxon>
        <taxon>eudicotyledons</taxon>
        <taxon>Gunneridae</taxon>
        <taxon>Pentapetalae</taxon>
        <taxon>rosids</taxon>
        <taxon>malvids</taxon>
        <taxon>Myrtales</taxon>
        <taxon>Myrtaceae</taxon>
        <taxon>Myrtoideae</taxon>
        <taxon>Eucalypteae</taxon>
        <taxon>Eucalyptus</taxon>
    </lineage>
</organism>
<dbReference type="Proteomes" id="UP001634007">
    <property type="component" value="Unassembled WGS sequence"/>
</dbReference>
<protein>
    <submittedName>
        <fullName evidence="1">Uncharacterized protein</fullName>
    </submittedName>
</protein>
<keyword evidence="2" id="KW-1185">Reference proteome</keyword>
<reference evidence="1 2" key="1">
    <citation type="submission" date="2024-11" db="EMBL/GenBank/DDBJ databases">
        <title>Chromosome-level genome assembly of Eucalyptus globulus Labill. provides insights into its genome evolution.</title>
        <authorList>
            <person name="Li X."/>
        </authorList>
    </citation>
    <scope>NUCLEOTIDE SEQUENCE [LARGE SCALE GENOMIC DNA]</scope>
    <source>
        <strain evidence="1">CL2024</strain>
        <tissue evidence="1">Fresh tender leaves</tissue>
    </source>
</reference>